<name>A0A2T0GX42_ACTMO</name>
<dbReference type="SUPFAM" id="SSF53807">
    <property type="entry name" value="Helical backbone' metal receptor"/>
    <property type="match status" value="1"/>
</dbReference>
<dbReference type="AlphaFoldDB" id="A0A2T0GX42"/>
<dbReference type="InParanoid" id="A0A2T0GX42"/>
<evidence type="ECO:0000256" key="2">
    <source>
        <dbReference type="SAM" id="SignalP"/>
    </source>
</evidence>
<sequence>MKGNTAALASGLVLCLLVTACGAETATPARARDTVTVSNCGQRIEYPVPQRPVAYDMSSTEKMFALGLADRMRGIVMPSTADPSVARSPWRRDYERVETLSTDVLSLEVVLAAEADWVLAGWNSGFSEGRGITPEKLERLGIRSYQHTESCFDYGPDPVRVPPLEALYTDLLDLGRIFRVQQRAQRLVHDLKERAEDLREQHPEGDPARVFVYDSGTDEPFTSGGQAAPEAIVSLAGGRNILSGTQQRWTTVGWERVVEADPEVIAVVDYGDRPVEEKIRFLRSFPPLSSTPAVRNNRFHVLDYGSAVSGPRNVAAAEKLAEYLRSIGR</sequence>
<feature type="signal peptide" evidence="2">
    <location>
        <begin position="1"/>
        <end position="31"/>
    </location>
</feature>
<dbReference type="STRING" id="1050202.GCA_000384035_01400"/>
<proteinExistence type="inferred from homology"/>
<evidence type="ECO:0000313" key="4">
    <source>
        <dbReference type="EMBL" id="PRW63670.1"/>
    </source>
</evidence>
<comment type="similarity">
    <text evidence="1">Belongs to the bacterial solute-binding protein 8 family.</text>
</comment>
<dbReference type="EMBL" id="PVSR01000011">
    <property type="protein sequence ID" value="PRW63670.1"/>
    <property type="molecule type" value="Genomic_DNA"/>
</dbReference>
<dbReference type="Pfam" id="PF01497">
    <property type="entry name" value="Peripla_BP_2"/>
    <property type="match status" value="1"/>
</dbReference>
<dbReference type="CDD" id="cd01148">
    <property type="entry name" value="TroA_a"/>
    <property type="match status" value="1"/>
</dbReference>
<dbReference type="PROSITE" id="PS51257">
    <property type="entry name" value="PROKAR_LIPOPROTEIN"/>
    <property type="match status" value="1"/>
</dbReference>
<evidence type="ECO:0000259" key="3">
    <source>
        <dbReference type="PROSITE" id="PS50983"/>
    </source>
</evidence>
<accession>A0A2T0GX42</accession>
<reference evidence="4 5" key="1">
    <citation type="submission" date="2018-03" db="EMBL/GenBank/DDBJ databases">
        <title>Actinopolyspora mortivallis from Sahara, screening for active biomolecules.</title>
        <authorList>
            <person name="Selama O."/>
            <person name="Wellington E.M.H."/>
            <person name="Hacene H."/>
        </authorList>
    </citation>
    <scope>NUCLEOTIDE SEQUENCE [LARGE SCALE GENOMIC DNA]</scope>
    <source>
        <strain evidence="4 5">M5A</strain>
    </source>
</reference>
<dbReference type="PROSITE" id="PS50983">
    <property type="entry name" value="FE_B12_PBP"/>
    <property type="match status" value="1"/>
</dbReference>
<keyword evidence="2" id="KW-0732">Signal</keyword>
<gene>
    <name evidence="4" type="ORF">CEP50_09410</name>
</gene>
<dbReference type="PANTHER" id="PTHR30535">
    <property type="entry name" value="VITAMIN B12-BINDING PROTEIN"/>
    <property type="match status" value="1"/>
</dbReference>
<dbReference type="RefSeq" id="WP_106113557.1">
    <property type="nucleotide sequence ID" value="NZ_PVSR01000011.1"/>
</dbReference>
<dbReference type="InterPro" id="IPR050902">
    <property type="entry name" value="ABC_Transporter_SBP"/>
</dbReference>
<keyword evidence="5" id="KW-1185">Reference proteome</keyword>
<dbReference type="InterPro" id="IPR002491">
    <property type="entry name" value="ABC_transptr_periplasmic_BD"/>
</dbReference>
<comment type="caution">
    <text evidence="4">The sequence shown here is derived from an EMBL/GenBank/DDBJ whole genome shotgun (WGS) entry which is preliminary data.</text>
</comment>
<dbReference type="PANTHER" id="PTHR30535:SF7">
    <property type="entry name" value="IRON(III) DICITRATE-BINDING PROTEIN"/>
    <property type="match status" value="1"/>
</dbReference>
<feature type="chain" id="PRO_5015466968" evidence="2">
    <location>
        <begin position="32"/>
        <end position="329"/>
    </location>
</feature>
<feature type="domain" description="Fe/B12 periplasmic-binding" evidence="3">
    <location>
        <begin position="51"/>
        <end position="329"/>
    </location>
</feature>
<organism evidence="4 5">
    <name type="scientific">Actinopolyspora mortivallis</name>
    <dbReference type="NCBI Taxonomy" id="33906"/>
    <lineage>
        <taxon>Bacteria</taxon>
        <taxon>Bacillati</taxon>
        <taxon>Actinomycetota</taxon>
        <taxon>Actinomycetes</taxon>
        <taxon>Actinopolysporales</taxon>
        <taxon>Actinopolysporaceae</taxon>
        <taxon>Actinopolyspora</taxon>
    </lineage>
</organism>
<protein>
    <submittedName>
        <fullName evidence="4">Iron transporter</fullName>
    </submittedName>
</protein>
<evidence type="ECO:0000313" key="5">
    <source>
        <dbReference type="Proteomes" id="UP000239352"/>
    </source>
</evidence>
<dbReference type="Proteomes" id="UP000239352">
    <property type="component" value="Unassembled WGS sequence"/>
</dbReference>
<dbReference type="Gene3D" id="3.40.50.1980">
    <property type="entry name" value="Nitrogenase molybdenum iron protein domain"/>
    <property type="match status" value="2"/>
</dbReference>
<evidence type="ECO:0000256" key="1">
    <source>
        <dbReference type="ARBA" id="ARBA00008814"/>
    </source>
</evidence>